<dbReference type="AlphaFoldDB" id="A0A0F9LHV0"/>
<dbReference type="SUPFAM" id="SSF55729">
    <property type="entry name" value="Acyl-CoA N-acyltransferases (Nat)"/>
    <property type="match status" value="1"/>
</dbReference>
<dbReference type="InterPro" id="IPR030700">
    <property type="entry name" value="N-end_Aminoacyl_Trfase"/>
</dbReference>
<gene>
    <name evidence="6" type="ORF">LCGC14_1275970</name>
</gene>
<dbReference type="PANTHER" id="PTHR21367:SF1">
    <property type="entry name" value="ARGINYL-TRNA--PROTEIN TRANSFERASE 1"/>
    <property type="match status" value="1"/>
</dbReference>
<dbReference type="InterPro" id="IPR016181">
    <property type="entry name" value="Acyl_CoA_acyltransferase"/>
</dbReference>
<comment type="caution">
    <text evidence="6">The sequence shown here is derived from an EMBL/GenBank/DDBJ whole genome shotgun (WGS) entry which is preliminary data.</text>
</comment>
<name>A0A0F9LHV0_9ZZZZ</name>
<proteinExistence type="inferred from homology"/>
<dbReference type="GO" id="GO:0071596">
    <property type="term" value="P:ubiquitin-dependent protein catabolic process via the N-end rule pathway"/>
    <property type="evidence" value="ECO:0007669"/>
    <property type="project" value="InterPro"/>
</dbReference>
<evidence type="ECO:0000256" key="2">
    <source>
        <dbReference type="ARBA" id="ARBA00022679"/>
    </source>
</evidence>
<dbReference type="NCBIfam" id="NF002341">
    <property type="entry name" value="PRK01305.1-1"/>
    <property type="match status" value="1"/>
</dbReference>
<dbReference type="InterPro" id="IPR007472">
    <property type="entry name" value="N-end_Aminoacyl_Trfase_C"/>
</dbReference>
<dbReference type="GO" id="GO:0004057">
    <property type="term" value="F:arginyl-tRNA--protein transferase activity"/>
    <property type="evidence" value="ECO:0007669"/>
    <property type="project" value="InterPro"/>
</dbReference>
<dbReference type="InterPro" id="IPR007471">
    <property type="entry name" value="N-end_Aminoacyl_Trfase_N"/>
</dbReference>
<dbReference type="NCBIfam" id="NF002342">
    <property type="entry name" value="PRK01305.1-3"/>
    <property type="match status" value="1"/>
</dbReference>
<organism evidence="6">
    <name type="scientific">marine sediment metagenome</name>
    <dbReference type="NCBI Taxonomy" id="412755"/>
    <lineage>
        <taxon>unclassified sequences</taxon>
        <taxon>metagenomes</taxon>
        <taxon>ecological metagenomes</taxon>
    </lineage>
</organism>
<dbReference type="NCBIfam" id="NF002346">
    <property type="entry name" value="PRK01305.2-3"/>
    <property type="match status" value="1"/>
</dbReference>
<evidence type="ECO:0000256" key="1">
    <source>
        <dbReference type="ARBA" id="ARBA00022490"/>
    </source>
</evidence>
<keyword evidence="1" id="KW-0963">Cytoplasm</keyword>
<reference evidence="6" key="1">
    <citation type="journal article" date="2015" name="Nature">
        <title>Complex archaea that bridge the gap between prokaryotes and eukaryotes.</title>
        <authorList>
            <person name="Spang A."/>
            <person name="Saw J.H."/>
            <person name="Jorgensen S.L."/>
            <person name="Zaremba-Niedzwiedzka K."/>
            <person name="Martijn J."/>
            <person name="Lind A.E."/>
            <person name="van Eijk R."/>
            <person name="Schleper C."/>
            <person name="Guy L."/>
            <person name="Ettema T.J."/>
        </authorList>
    </citation>
    <scope>NUCLEOTIDE SEQUENCE</scope>
</reference>
<feature type="domain" description="N-end aminoacyl transferase N-terminal" evidence="4">
    <location>
        <begin position="13"/>
        <end position="83"/>
    </location>
</feature>
<protein>
    <recommendedName>
        <fullName evidence="7">N-end rule aminoacyl transferase C-terminal domain-containing protein</fullName>
    </recommendedName>
</protein>
<sequence>MSESLILYQDSPHPCSYLEGREASNIYPDPNKPMTNRFYSHLIQYGFRRSGDLAYRPHCLNCQACVPVRINTAQFTLNRSQRRCLKRNQHLTISHHSASFNTEHYELYCRYLAARHIGGGMDHPTVDAYINFLTSSWSDTVFIEIRDGERLVAVAVTDFVQHGLSALYTFFDPEMKSHSLGTYAILQQINIAQTHGLPCVYLGYWISDCQKMKYKQNFSGLEGYKNQKWQALNDEKL</sequence>
<dbReference type="GO" id="GO:0008914">
    <property type="term" value="F:leucyl-tRNA--protein transferase activity"/>
    <property type="evidence" value="ECO:0007669"/>
    <property type="project" value="InterPro"/>
</dbReference>
<dbReference type="HAMAP" id="MF_00689">
    <property type="entry name" value="Bpt"/>
    <property type="match status" value="1"/>
</dbReference>
<dbReference type="PIRSF" id="PIRSF037208">
    <property type="entry name" value="ATE_pro_prd"/>
    <property type="match status" value="1"/>
</dbReference>
<evidence type="ECO:0000256" key="3">
    <source>
        <dbReference type="ARBA" id="ARBA00023315"/>
    </source>
</evidence>
<dbReference type="Pfam" id="PF04377">
    <property type="entry name" value="ATE_C"/>
    <property type="match status" value="1"/>
</dbReference>
<evidence type="ECO:0008006" key="7">
    <source>
        <dbReference type="Google" id="ProtNLM"/>
    </source>
</evidence>
<dbReference type="GO" id="GO:0005737">
    <property type="term" value="C:cytoplasm"/>
    <property type="evidence" value="ECO:0007669"/>
    <property type="project" value="TreeGrafter"/>
</dbReference>
<dbReference type="EMBL" id="LAZR01007208">
    <property type="protein sequence ID" value="KKM86741.1"/>
    <property type="molecule type" value="Genomic_DNA"/>
</dbReference>
<keyword evidence="2" id="KW-0808">Transferase</keyword>
<dbReference type="Pfam" id="PF04376">
    <property type="entry name" value="ATE_N"/>
    <property type="match status" value="1"/>
</dbReference>
<evidence type="ECO:0000259" key="4">
    <source>
        <dbReference type="Pfam" id="PF04376"/>
    </source>
</evidence>
<evidence type="ECO:0000313" key="6">
    <source>
        <dbReference type="EMBL" id="KKM86741.1"/>
    </source>
</evidence>
<evidence type="ECO:0000259" key="5">
    <source>
        <dbReference type="Pfam" id="PF04377"/>
    </source>
</evidence>
<dbReference type="InterPro" id="IPR017138">
    <property type="entry name" value="Asp_Glu_LeuTrfase"/>
</dbReference>
<accession>A0A0F9LHV0</accession>
<dbReference type="PANTHER" id="PTHR21367">
    <property type="entry name" value="ARGININE-TRNA-PROTEIN TRANSFERASE 1"/>
    <property type="match status" value="1"/>
</dbReference>
<feature type="domain" description="N-end rule aminoacyl transferase C-terminal" evidence="5">
    <location>
        <begin position="103"/>
        <end position="222"/>
    </location>
</feature>
<keyword evidence="3" id="KW-0012">Acyltransferase</keyword>